<dbReference type="InterPro" id="IPR036396">
    <property type="entry name" value="Cyt_P450_sf"/>
</dbReference>
<dbReference type="PANTHER" id="PTHR24286">
    <property type="entry name" value="CYTOCHROME P450 26"/>
    <property type="match status" value="1"/>
</dbReference>
<dbReference type="PANTHER" id="PTHR24286:SF53">
    <property type="entry name" value="BETA-AMYRIN 28-OXIDASE-LIKE"/>
    <property type="match status" value="1"/>
</dbReference>
<protein>
    <submittedName>
        <fullName evidence="3">Uncharacterized protein</fullName>
    </submittedName>
</protein>
<dbReference type="EMBL" id="PNBA02000019">
    <property type="protein sequence ID" value="KAG6390304.1"/>
    <property type="molecule type" value="Genomic_DNA"/>
</dbReference>
<keyword evidence="2" id="KW-0408">Iron</keyword>
<evidence type="ECO:0000313" key="3">
    <source>
        <dbReference type="EMBL" id="KAG6390304.1"/>
    </source>
</evidence>
<dbReference type="AlphaFoldDB" id="A0A8X8W9I4"/>
<reference evidence="3" key="2">
    <citation type="submission" date="2020-08" db="EMBL/GenBank/DDBJ databases">
        <title>Plant Genome Project.</title>
        <authorList>
            <person name="Zhang R.-G."/>
        </authorList>
    </citation>
    <scope>NUCLEOTIDE SEQUENCE</scope>
    <source>
        <strain evidence="3">Huo1</strain>
        <tissue evidence="3">Leaf</tissue>
    </source>
</reference>
<reference evidence="3" key="1">
    <citation type="submission" date="2018-01" db="EMBL/GenBank/DDBJ databases">
        <authorList>
            <person name="Mao J.F."/>
        </authorList>
    </citation>
    <scope>NUCLEOTIDE SEQUENCE</scope>
    <source>
        <strain evidence="3">Huo1</strain>
        <tissue evidence="3">Leaf</tissue>
    </source>
</reference>
<keyword evidence="4" id="KW-1185">Reference proteome</keyword>
<organism evidence="3">
    <name type="scientific">Salvia splendens</name>
    <name type="common">Scarlet sage</name>
    <dbReference type="NCBI Taxonomy" id="180675"/>
    <lineage>
        <taxon>Eukaryota</taxon>
        <taxon>Viridiplantae</taxon>
        <taxon>Streptophyta</taxon>
        <taxon>Embryophyta</taxon>
        <taxon>Tracheophyta</taxon>
        <taxon>Spermatophyta</taxon>
        <taxon>Magnoliopsida</taxon>
        <taxon>eudicotyledons</taxon>
        <taxon>Gunneridae</taxon>
        <taxon>Pentapetalae</taxon>
        <taxon>asterids</taxon>
        <taxon>lamiids</taxon>
        <taxon>Lamiales</taxon>
        <taxon>Lamiaceae</taxon>
        <taxon>Nepetoideae</taxon>
        <taxon>Mentheae</taxon>
        <taxon>Salviinae</taxon>
        <taxon>Salvia</taxon>
        <taxon>Salvia subgen. Calosphace</taxon>
        <taxon>core Calosphace</taxon>
    </lineage>
</organism>
<dbReference type="GO" id="GO:0016125">
    <property type="term" value="P:sterol metabolic process"/>
    <property type="evidence" value="ECO:0007669"/>
    <property type="project" value="TreeGrafter"/>
</dbReference>
<gene>
    <name evidence="3" type="ORF">SASPL_148036</name>
</gene>
<comment type="caution">
    <text evidence="3">The sequence shown here is derived from an EMBL/GenBank/DDBJ whole genome shotgun (WGS) entry which is preliminary data.</text>
</comment>
<dbReference type="Proteomes" id="UP000298416">
    <property type="component" value="Unassembled WGS sequence"/>
</dbReference>
<dbReference type="Gene3D" id="1.10.630.10">
    <property type="entry name" value="Cytochrome P450"/>
    <property type="match status" value="1"/>
</dbReference>
<dbReference type="GO" id="GO:0004497">
    <property type="term" value="F:monooxygenase activity"/>
    <property type="evidence" value="ECO:0007669"/>
    <property type="project" value="InterPro"/>
</dbReference>
<evidence type="ECO:0000256" key="1">
    <source>
        <dbReference type="ARBA" id="ARBA00022723"/>
    </source>
</evidence>
<dbReference type="GO" id="GO:0020037">
    <property type="term" value="F:heme binding"/>
    <property type="evidence" value="ECO:0007669"/>
    <property type="project" value="InterPro"/>
</dbReference>
<accession>A0A8X8W9I4</accession>
<sequence length="236" mass="26603">MGWPFLGENMELTTLGSQKLVRDRMQKYSQDVFKTSLLGEKMAVLCGLDATKHQEPKANFHNFQYDILKPDALKQYVPVMDSSVVEALPSAKKYALSLACRVFMGKEDWENVSDFSENFSLMTKGILSLPVNLPGTAMNRAMEGGRVVRRELMRIVGERRREMIKGEDLLSKMVVATNEDGECMSDGMVVNVILGLLIGAEHELSSLITIVLYYLAELPHIYDRVFKGTFGVTLYY</sequence>
<evidence type="ECO:0000256" key="2">
    <source>
        <dbReference type="ARBA" id="ARBA00023004"/>
    </source>
</evidence>
<keyword evidence="1" id="KW-0479">Metal-binding</keyword>
<proteinExistence type="predicted"/>
<dbReference type="GO" id="GO:0016705">
    <property type="term" value="F:oxidoreductase activity, acting on paired donors, with incorporation or reduction of molecular oxygen"/>
    <property type="evidence" value="ECO:0007669"/>
    <property type="project" value="InterPro"/>
</dbReference>
<name>A0A8X8W9I4_SALSN</name>
<dbReference type="GO" id="GO:0005506">
    <property type="term" value="F:iron ion binding"/>
    <property type="evidence" value="ECO:0007669"/>
    <property type="project" value="InterPro"/>
</dbReference>
<dbReference type="SUPFAM" id="SSF48264">
    <property type="entry name" value="Cytochrome P450"/>
    <property type="match status" value="1"/>
</dbReference>
<evidence type="ECO:0000313" key="4">
    <source>
        <dbReference type="Proteomes" id="UP000298416"/>
    </source>
</evidence>